<evidence type="ECO:0000313" key="3">
    <source>
        <dbReference type="WBParaSite" id="MBELARI_LOCUS7633"/>
    </source>
</evidence>
<dbReference type="WBParaSite" id="MBELARI_LOCUS7633">
    <property type="protein sequence ID" value="MBELARI_LOCUS7633"/>
    <property type="gene ID" value="MBELARI_LOCUS7633"/>
</dbReference>
<organism evidence="2 3">
    <name type="scientific">Mesorhabditis belari</name>
    <dbReference type="NCBI Taxonomy" id="2138241"/>
    <lineage>
        <taxon>Eukaryota</taxon>
        <taxon>Metazoa</taxon>
        <taxon>Ecdysozoa</taxon>
        <taxon>Nematoda</taxon>
        <taxon>Chromadorea</taxon>
        <taxon>Rhabditida</taxon>
        <taxon>Rhabditina</taxon>
        <taxon>Rhabditomorpha</taxon>
        <taxon>Rhabditoidea</taxon>
        <taxon>Rhabditidae</taxon>
        <taxon>Mesorhabditinae</taxon>
        <taxon>Mesorhabditis</taxon>
    </lineage>
</organism>
<proteinExistence type="predicted"/>
<dbReference type="Proteomes" id="UP000887575">
    <property type="component" value="Unassembled WGS sequence"/>
</dbReference>
<evidence type="ECO:0000313" key="2">
    <source>
        <dbReference type="Proteomes" id="UP000887575"/>
    </source>
</evidence>
<sequence>MDSFPNEILLKIVETLHRKDVYRRFILLNKRFLSIVQANASKLKWPLLEFCYVGQSNRHGNVFIRIDDDQPSLKITDERVFKRLQHSRIKFLIIDIDSNHESTLELIDLFSRSKPTVREVVLSVSPMHFSMFDNLLRLLDYSRISYFNNFKWISFPKTLHIDRDSLVTCTLEASSFPAKFFNADHILNIIEMVKAGQILTNHEYGIPLCFRLSIYWGIVLKETLEETSGWSQINFCQTRRKINFNMKKEFDGSSVRIELRPHANCYYCVIFVISSRKRVLSYLLLNDVIRKAEVWVA</sequence>
<reference evidence="3" key="1">
    <citation type="submission" date="2024-02" db="UniProtKB">
        <authorList>
            <consortium name="WormBaseParasite"/>
        </authorList>
    </citation>
    <scope>IDENTIFICATION</scope>
</reference>
<protein>
    <submittedName>
        <fullName evidence="3">F-box domain-containing protein</fullName>
    </submittedName>
</protein>
<dbReference type="PROSITE" id="PS50181">
    <property type="entry name" value="FBOX"/>
    <property type="match status" value="1"/>
</dbReference>
<accession>A0AAF3FL70</accession>
<evidence type="ECO:0000259" key="1">
    <source>
        <dbReference type="PROSITE" id="PS50181"/>
    </source>
</evidence>
<feature type="domain" description="F-box" evidence="1">
    <location>
        <begin position="1"/>
        <end position="48"/>
    </location>
</feature>
<dbReference type="AlphaFoldDB" id="A0AAF3FL70"/>
<keyword evidence="2" id="KW-1185">Reference proteome</keyword>
<dbReference type="InterPro" id="IPR001810">
    <property type="entry name" value="F-box_dom"/>
</dbReference>
<name>A0AAF3FL70_9BILA</name>